<evidence type="ECO:0000313" key="2">
    <source>
        <dbReference type="EMBL" id="KLT40966.1"/>
    </source>
</evidence>
<dbReference type="EMBL" id="KQ087225">
    <property type="protein sequence ID" value="KLT40966.1"/>
    <property type="molecule type" value="Genomic_DNA"/>
</dbReference>
<accession>A0A0J0XIQ5</accession>
<protein>
    <submittedName>
        <fullName evidence="2">Uncharacterized protein</fullName>
    </submittedName>
</protein>
<organism evidence="2 3">
    <name type="scientific">Cutaneotrichosporon oleaginosum</name>
    <dbReference type="NCBI Taxonomy" id="879819"/>
    <lineage>
        <taxon>Eukaryota</taxon>
        <taxon>Fungi</taxon>
        <taxon>Dikarya</taxon>
        <taxon>Basidiomycota</taxon>
        <taxon>Agaricomycotina</taxon>
        <taxon>Tremellomycetes</taxon>
        <taxon>Trichosporonales</taxon>
        <taxon>Trichosporonaceae</taxon>
        <taxon>Cutaneotrichosporon</taxon>
    </lineage>
</organism>
<evidence type="ECO:0000256" key="1">
    <source>
        <dbReference type="SAM" id="MobiDB-lite"/>
    </source>
</evidence>
<proteinExistence type="predicted"/>
<evidence type="ECO:0000313" key="3">
    <source>
        <dbReference type="Proteomes" id="UP000053611"/>
    </source>
</evidence>
<feature type="region of interest" description="Disordered" evidence="1">
    <location>
        <begin position="32"/>
        <end position="54"/>
    </location>
</feature>
<dbReference type="RefSeq" id="XP_018277457.1">
    <property type="nucleotide sequence ID" value="XM_018419459.1"/>
</dbReference>
<gene>
    <name evidence="2" type="ORF">CC85DRAFT_130875</name>
</gene>
<sequence>MPHAAVDRKMKSQHVVRWHTLLQGTLVDGMPHEAADSRASPDGPQPTSIASPKHALLLPMRPPDMRLGPGCRRPGGRYANSQPAGGEGMAAGACGRHGWRRGTAFPRARSRVPVASCQAPRASGPRCQCSSAFCCILLTGVRASGPILSKRRLIQHSLSPCGTAARLGYARTSPPHVPIPSTFLRRGFHGAKQQLQGGRRVGATDAPHIVRARFDAVVSDRVLPRRARAPARAPVLCASRRAGALTAKEGTC</sequence>
<name>A0A0J0XIQ5_9TREE</name>
<dbReference type="AlphaFoldDB" id="A0A0J0XIQ5"/>
<dbReference type="GeneID" id="28980062"/>
<dbReference type="Proteomes" id="UP000053611">
    <property type="component" value="Unassembled WGS sequence"/>
</dbReference>
<reference evidence="2 3" key="1">
    <citation type="submission" date="2015-03" db="EMBL/GenBank/DDBJ databases">
        <title>Genomics and transcriptomics of the oil-accumulating basidiomycete yeast T. oleaginosus allow insights into substrate utilization and the diverse evolutionary trajectories of mating systems in fungi.</title>
        <authorList>
            <consortium name="DOE Joint Genome Institute"/>
            <person name="Kourist R."/>
            <person name="Kracht O."/>
            <person name="Bracharz F."/>
            <person name="Lipzen A."/>
            <person name="Nolan M."/>
            <person name="Ohm R."/>
            <person name="Grigoriev I."/>
            <person name="Sun S."/>
            <person name="Heitman J."/>
            <person name="Bruck T."/>
            <person name="Nowrousian M."/>
        </authorList>
    </citation>
    <scope>NUCLEOTIDE SEQUENCE [LARGE SCALE GENOMIC DNA]</scope>
    <source>
        <strain evidence="2 3">IBC0246</strain>
    </source>
</reference>
<keyword evidence="3" id="KW-1185">Reference proteome</keyword>